<dbReference type="PANTHER" id="PTHR47785">
    <property type="entry name" value="ZN(II)2CYS6 TRANSCRIPTION FACTOR (EUROFUNG)-RELATED-RELATED"/>
    <property type="match status" value="1"/>
</dbReference>
<feature type="region of interest" description="Disordered" evidence="1">
    <location>
        <begin position="531"/>
        <end position="604"/>
    </location>
</feature>
<feature type="region of interest" description="Disordered" evidence="1">
    <location>
        <begin position="262"/>
        <end position="287"/>
    </location>
</feature>
<dbReference type="STRING" id="1081102.A0A167UJT0"/>
<feature type="compositionally biased region" description="Basic and acidic residues" evidence="1">
    <location>
        <begin position="590"/>
        <end position="599"/>
    </location>
</feature>
<evidence type="ECO:0000313" key="3">
    <source>
        <dbReference type="Proteomes" id="UP000076874"/>
    </source>
</evidence>
<accession>A0A167UJT0</accession>
<feature type="compositionally biased region" description="Polar residues" evidence="1">
    <location>
        <begin position="544"/>
        <end position="578"/>
    </location>
</feature>
<feature type="region of interest" description="Disordered" evidence="1">
    <location>
        <begin position="1"/>
        <end position="46"/>
    </location>
</feature>
<reference evidence="2 3" key="1">
    <citation type="journal article" date="2016" name="Genome Biol. Evol.">
        <title>Divergent and convergent evolution of fungal pathogenicity.</title>
        <authorList>
            <person name="Shang Y."/>
            <person name="Xiao G."/>
            <person name="Zheng P."/>
            <person name="Cen K."/>
            <person name="Zhan S."/>
            <person name="Wang C."/>
        </authorList>
    </citation>
    <scope>NUCLEOTIDE SEQUENCE [LARGE SCALE GENOMIC DNA]</scope>
    <source>
        <strain evidence="2 3">RCEF 264</strain>
    </source>
</reference>
<dbReference type="OrthoDB" id="5245393at2759"/>
<evidence type="ECO:0000256" key="1">
    <source>
        <dbReference type="SAM" id="MobiDB-lite"/>
    </source>
</evidence>
<name>A0A167UJT0_9HYPO</name>
<keyword evidence="3" id="KW-1185">Reference proteome</keyword>
<feature type="compositionally biased region" description="Polar residues" evidence="1">
    <location>
        <begin position="16"/>
        <end position="46"/>
    </location>
</feature>
<dbReference type="PANTHER" id="PTHR47785:SF4">
    <property type="entry name" value="ZN(II)2CYS6 TRANSCRIPTION FACTOR (EUROFUNG)"/>
    <property type="match status" value="1"/>
</dbReference>
<feature type="compositionally biased region" description="Low complexity" evidence="1">
    <location>
        <begin position="71"/>
        <end position="84"/>
    </location>
</feature>
<proteinExistence type="predicted"/>
<evidence type="ECO:0000313" key="2">
    <source>
        <dbReference type="EMBL" id="OAA61645.1"/>
    </source>
</evidence>
<dbReference type="AlphaFoldDB" id="A0A167UJT0"/>
<protein>
    <submittedName>
        <fullName evidence="2">Uncharacterized protein</fullName>
    </submittedName>
</protein>
<dbReference type="Proteomes" id="UP000076874">
    <property type="component" value="Unassembled WGS sequence"/>
</dbReference>
<feature type="region of interest" description="Disordered" evidence="1">
    <location>
        <begin position="69"/>
        <end position="111"/>
    </location>
</feature>
<dbReference type="InterPro" id="IPR053181">
    <property type="entry name" value="EcdB-like_regulator"/>
</dbReference>
<comment type="caution">
    <text evidence="2">The sequence shown here is derived from an EMBL/GenBank/DDBJ whole genome shotgun (WGS) entry which is preliminary data.</text>
</comment>
<feature type="compositionally biased region" description="Acidic residues" evidence="1">
    <location>
        <begin position="579"/>
        <end position="589"/>
    </location>
</feature>
<dbReference type="EMBL" id="AZHD01000007">
    <property type="protein sequence ID" value="OAA61645.1"/>
    <property type="molecule type" value="Genomic_DNA"/>
</dbReference>
<organism evidence="2 3">
    <name type="scientific">Niveomyces insectorum RCEF 264</name>
    <dbReference type="NCBI Taxonomy" id="1081102"/>
    <lineage>
        <taxon>Eukaryota</taxon>
        <taxon>Fungi</taxon>
        <taxon>Dikarya</taxon>
        <taxon>Ascomycota</taxon>
        <taxon>Pezizomycotina</taxon>
        <taxon>Sordariomycetes</taxon>
        <taxon>Hypocreomycetidae</taxon>
        <taxon>Hypocreales</taxon>
        <taxon>Cordycipitaceae</taxon>
        <taxon>Niveomyces</taxon>
    </lineage>
</organism>
<gene>
    <name evidence="2" type="ORF">SPI_04504</name>
</gene>
<sequence>MEHPGKDNGNDPTGRLPNQSSTLSGQNGPQGVSNQRRSLPQTSNVDPTLRSSLAAYHAYIAKIQARQQINPSAAHQPSQQPPQQLLREEQSRWQEQSVRHGHQQRGQQQIEEPGQPTQLLLQPGEQLQETSDGLRAPFLPPPTFVRKQRRLQMVTDRQQEVISYLCHNSSLRNFKIRHSFNNFSYLRGSRSPRNFNNRQVFSLLTMKDSLLNIQVPVKCPSKCSSLRLKRPNSSPVSFVLLEHGFETEAILQRLSLATKRASRNGSRERIRTANTYPPSGRQAKEGVEQISASIEPHANEDDRNKRDGNENLQNRLGYLEPRNIQDETIETDRFPYGRTAPVVLLLNQPPFADLIRKILVEAGIQDETAQPAGLGLEDDPAWKKAYLQLDGVRSTNATASAFQAPDVLLLQSSPHNSSFIHAQGWKPPDTHLLSEYVEEFSDHIQGMYPILPVQRISNLITSFLGRYEVPQPQTELPANDPTQTQVESAVELLVFAVGSICKSKCKGKGTAVHPGKYEFYTRAKGILEAATDQTKSQRDDAAAHSNTSNNRHSLYTRTVDNFSSANNGDEEYTSGSTDAESDGAYDDFGEERGESERQHSTSQDTAFMVVSTSTPTLELARAHLLAAIFCGQLAWLREAADHVRDASAVVLLLIRRPGGAGSCSLDDQNFQALPLIEYMQSPHPLAEEEHQLVMLYWICVQLEL</sequence>